<keyword evidence="2" id="KW-1185">Reference proteome</keyword>
<sequence>MIFLPRWIASVVDWGEVNMPLGINLEDLAWLETCCSLKLSFSEEIEIAIRKLSSSIMKLDKSRSLLKSTICCLMELQSRLFLTSEIHNILGMLLPFHMYVRAGHLAQQSNKQLSESSVMLMFDQLVSRGQSHDSLWVALLAFHLALITDPQEAFVVLSFASVLYHGNWKEGVKFARRHSDAASVYAPEILDSQGSISDDELVGRVTELQC</sequence>
<dbReference type="PANTHER" id="PTHR43051">
    <property type="entry name" value="POLYNUCLEOTIDE ADENYLYLTRANSFERASE FAMILY PROTEIN"/>
    <property type="match status" value="1"/>
</dbReference>
<dbReference type="PANTHER" id="PTHR43051:SF10">
    <property type="entry name" value="POLY A POLYMERASE HEAD DOMAIN-CONTAINING PROTEIN"/>
    <property type="match status" value="1"/>
</dbReference>
<dbReference type="Proteomes" id="UP000823775">
    <property type="component" value="Unassembled WGS sequence"/>
</dbReference>
<dbReference type="EMBL" id="JACEIK010000071">
    <property type="protein sequence ID" value="MCD7448723.1"/>
    <property type="molecule type" value="Genomic_DNA"/>
</dbReference>
<gene>
    <name evidence="1" type="ORF">HAX54_045662</name>
</gene>
<proteinExistence type="predicted"/>
<accession>A0ABS8RQ98</accession>
<organism evidence="1 2">
    <name type="scientific">Datura stramonium</name>
    <name type="common">Jimsonweed</name>
    <name type="synonym">Common thornapple</name>
    <dbReference type="NCBI Taxonomy" id="4076"/>
    <lineage>
        <taxon>Eukaryota</taxon>
        <taxon>Viridiplantae</taxon>
        <taxon>Streptophyta</taxon>
        <taxon>Embryophyta</taxon>
        <taxon>Tracheophyta</taxon>
        <taxon>Spermatophyta</taxon>
        <taxon>Magnoliopsida</taxon>
        <taxon>eudicotyledons</taxon>
        <taxon>Gunneridae</taxon>
        <taxon>Pentapetalae</taxon>
        <taxon>asterids</taxon>
        <taxon>lamiids</taxon>
        <taxon>Solanales</taxon>
        <taxon>Solanaceae</taxon>
        <taxon>Solanoideae</taxon>
        <taxon>Datureae</taxon>
        <taxon>Datura</taxon>
    </lineage>
</organism>
<name>A0ABS8RQ98_DATST</name>
<comment type="caution">
    <text evidence="1">The sequence shown here is derived from an EMBL/GenBank/DDBJ whole genome shotgun (WGS) entry which is preliminary data.</text>
</comment>
<dbReference type="InterPro" id="IPR052191">
    <property type="entry name" value="tRNA_ntf/polyA_polymerase_I"/>
</dbReference>
<evidence type="ECO:0000313" key="2">
    <source>
        <dbReference type="Proteomes" id="UP000823775"/>
    </source>
</evidence>
<reference evidence="1 2" key="1">
    <citation type="journal article" date="2021" name="BMC Genomics">
        <title>Datura genome reveals duplications of psychoactive alkaloid biosynthetic genes and high mutation rate following tissue culture.</title>
        <authorList>
            <person name="Rajewski A."/>
            <person name="Carter-House D."/>
            <person name="Stajich J."/>
            <person name="Litt A."/>
        </authorList>
    </citation>
    <scope>NUCLEOTIDE SEQUENCE [LARGE SCALE GENOMIC DNA]</scope>
    <source>
        <strain evidence="1">AR-01</strain>
    </source>
</reference>
<protein>
    <submittedName>
        <fullName evidence="1">Uncharacterized protein</fullName>
    </submittedName>
</protein>
<evidence type="ECO:0000313" key="1">
    <source>
        <dbReference type="EMBL" id="MCD7448723.1"/>
    </source>
</evidence>